<evidence type="ECO:0000259" key="2">
    <source>
        <dbReference type="Pfam" id="PF14238"/>
    </source>
</evidence>
<evidence type="ECO:0000256" key="1">
    <source>
        <dbReference type="SAM" id="MobiDB-lite"/>
    </source>
</evidence>
<sequence>MNKRTGKLIALLAVLAVAVAAYFVASAIAKREQNRNDTPDETKISIIDKETTDLVSVTVKATGSDYTVAQSGGKYTLKDDADFPLDQDRAKDIAAAVTSVSADRRVAEAGADSSEYGLDSPLYTVTAKYSGGAEMTFRIGSYNRHTDSYYMSIAGEDAVYLVGKTMTSPLGYTMKDLIVNETLTEPDEKFKALTAVKVAFSDGTGFRYSLVPGKTAESGDGSEDTGDTWALSLLDGTAIKGDFSKEAEALYDALFGYKPTDWVAYGVKTDEQLKEYGLDAPYAEITVYYNDTVVITPDDSSAPITKTVEKTLTVRIGSLVPAESEPDGETGTSEPAENGTTAESGETEGTSAADNDAPDSETAEKRYFIFDSGKIVYISKLSDLSAVLELPEWE</sequence>
<dbReference type="InterPro" id="IPR025641">
    <property type="entry name" value="DUF4340"/>
</dbReference>
<name>A0AAE3FJ89_9BACT</name>
<evidence type="ECO:0000313" key="4">
    <source>
        <dbReference type="Proteomes" id="UP001139365"/>
    </source>
</evidence>
<organism evidence="3 4">
    <name type="scientific">Candidatus Colimorpha enterica</name>
    <dbReference type="NCBI Taxonomy" id="3083063"/>
    <lineage>
        <taxon>Bacteria</taxon>
        <taxon>Pseudomonadati</taxon>
        <taxon>Bacteroidota</taxon>
        <taxon>Bacteroidia</taxon>
        <taxon>Bacteroidales</taxon>
        <taxon>Candidatus Colimorpha</taxon>
    </lineage>
</organism>
<gene>
    <name evidence="3" type="ORF">MR241_09520</name>
</gene>
<evidence type="ECO:0000313" key="3">
    <source>
        <dbReference type="EMBL" id="MCI5756515.1"/>
    </source>
</evidence>
<dbReference type="Proteomes" id="UP001139365">
    <property type="component" value="Unassembled WGS sequence"/>
</dbReference>
<feature type="region of interest" description="Disordered" evidence="1">
    <location>
        <begin position="317"/>
        <end position="361"/>
    </location>
</feature>
<feature type="domain" description="DUF4340" evidence="2">
    <location>
        <begin position="77"/>
        <end position="281"/>
    </location>
</feature>
<feature type="compositionally biased region" description="Low complexity" evidence="1">
    <location>
        <begin position="336"/>
        <end position="353"/>
    </location>
</feature>
<dbReference type="Pfam" id="PF14238">
    <property type="entry name" value="DUF4340"/>
    <property type="match status" value="1"/>
</dbReference>
<proteinExistence type="predicted"/>
<reference evidence="3 4" key="1">
    <citation type="submission" date="2022-03" db="EMBL/GenBank/DDBJ databases">
        <title>Metagenome-assembled genomes from swine fecal metagenomes.</title>
        <authorList>
            <person name="Holman D.B."/>
            <person name="Kommadath A."/>
        </authorList>
    </citation>
    <scope>NUCLEOTIDE SEQUENCE [LARGE SCALE GENOMIC DNA]</scope>
    <source>
        <strain evidence="3">SUG147</strain>
    </source>
</reference>
<dbReference type="AlphaFoldDB" id="A0AAE3FJ89"/>
<dbReference type="EMBL" id="JALEMU010000160">
    <property type="protein sequence ID" value="MCI5756515.1"/>
    <property type="molecule type" value="Genomic_DNA"/>
</dbReference>
<comment type="caution">
    <text evidence="3">The sequence shown here is derived from an EMBL/GenBank/DDBJ whole genome shotgun (WGS) entry which is preliminary data.</text>
</comment>
<accession>A0AAE3FJ89</accession>
<protein>
    <submittedName>
        <fullName evidence="3">DUF4340 domain-containing protein</fullName>
    </submittedName>
</protein>